<dbReference type="Proteomes" id="UP000694888">
    <property type="component" value="Unplaced"/>
</dbReference>
<dbReference type="Gene3D" id="2.30.30.40">
    <property type="entry name" value="SH3 Domains"/>
    <property type="match status" value="1"/>
</dbReference>
<dbReference type="Pfam" id="PF14604">
    <property type="entry name" value="SH3_9"/>
    <property type="match status" value="1"/>
</dbReference>
<keyword evidence="1 3" id="KW-0728">SH3 domain</keyword>
<dbReference type="PANTHER" id="PTHR12552:SF1">
    <property type="entry name" value="RHO GTPASE-ACTIVATING PROTEIN GRAF"/>
    <property type="match status" value="1"/>
</dbReference>
<evidence type="ECO:0000256" key="3">
    <source>
        <dbReference type="PROSITE-ProRule" id="PRU00192"/>
    </source>
</evidence>
<feature type="domain" description="SH3" evidence="5">
    <location>
        <begin position="854"/>
        <end position="913"/>
    </location>
</feature>
<feature type="compositionally biased region" description="Polar residues" evidence="4">
    <location>
        <begin position="833"/>
        <end position="853"/>
    </location>
</feature>
<dbReference type="SUPFAM" id="SSF48350">
    <property type="entry name" value="GTPase activation domain, GAP"/>
    <property type="match status" value="1"/>
</dbReference>
<dbReference type="InterPro" id="IPR036028">
    <property type="entry name" value="SH3-like_dom_sf"/>
</dbReference>
<organism evidence="7 8">
    <name type="scientific">Aplysia californica</name>
    <name type="common">California sea hare</name>
    <dbReference type="NCBI Taxonomy" id="6500"/>
    <lineage>
        <taxon>Eukaryota</taxon>
        <taxon>Metazoa</taxon>
        <taxon>Spiralia</taxon>
        <taxon>Lophotrochozoa</taxon>
        <taxon>Mollusca</taxon>
        <taxon>Gastropoda</taxon>
        <taxon>Heterobranchia</taxon>
        <taxon>Euthyneura</taxon>
        <taxon>Tectipleura</taxon>
        <taxon>Aplysiida</taxon>
        <taxon>Aplysioidea</taxon>
        <taxon>Aplysiidae</taxon>
        <taxon>Aplysia</taxon>
    </lineage>
</organism>
<feature type="compositionally biased region" description="Polar residues" evidence="4">
    <location>
        <begin position="627"/>
        <end position="652"/>
    </location>
</feature>
<dbReference type="InterPro" id="IPR000198">
    <property type="entry name" value="RhoGAP_dom"/>
</dbReference>
<evidence type="ECO:0000256" key="1">
    <source>
        <dbReference type="ARBA" id="ARBA00022443"/>
    </source>
</evidence>
<dbReference type="RefSeq" id="XP_035825313.1">
    <property type="nucleotide sequence ID" value="XM_035969420.1"/>
</dbReference>
<dbReference type="PANTHER" id="PTHR12552">
    <property type="entry name" value="OLIGOPHRENIN 1"/>
    <property type="match status" value="1"/>
</dbReference>
<dbReference type="InterPro" id="IPR027267">
    <property type="entry name" value="AH/BAR_dom_sf"/>
</dbReference>
<gene>
    <name evidence="8 9" type="primary">LOC101856260</name>
</gene>
<dbReference type="CDD" id="cd11882">
    <property type="entry name" value="SH3_GRAF-like"/>
    <property type="match status" value="1"/>
</dbReference>
<sequence length="913" mass="103534">MGLKPLEFADCLTDSPYFRTKLAEHERELERTSKFIKTLVHHGRDVYNAAKQFSKAQKAFAKDLMDFKFECIGDQLTDDENFISQSLCEFGKFIERIEEHRDILVSAAEDQFVKPLENFRKENIGAAKEEKKNFDKQTAKFCQSQERYLNMKTKINDSTLQEADTQVEFEKKAFYTSSMKYVLKLQEVQDKKKFEFVEILLSYMLGWLTFYHQGYVDLEDFRNYDHELRQLLQKTRENFECTRDEAQILMSKMLNENKGLLHAAQWKPLDQSGTLKGFARQGYLYLMEKKALGTTSWTKYYCQYKKETKEFYMILYNQMGGKMNEPERYVLDNCVRRASDTIEKRFCFDVTVKEKTEDSWHTHGDGTRTFPSSVLKSPARQKNSKERSGPMTFQALSDDDRKLWLDAMDGKEPTYTLHNIKTEDSMLDDIGFTFIKRSVAAIEARGLQEQGLYRVVGVNSKVNNLLKVALDPKKSEKVNYDDPSVWETKTVTSAVKSYLRNLPEPLMTFKLHENFIKAAKQDSKTLRILDVHKYVHQLPESNFEMLDILIGHLRRVADVSEQNKMTVANLGVCFGPSLMRPEEESMAAIMDIKFYNIVVEILINNYDQIFKTPPDGADLSESRVLPRNNQTTQRNTPSQGSTNHSEPQSRPVSSAAALGRSPNPSMAQTSRIYANQAPVHPNAAAARAKIRPVQIYNANTGGFEVHNSTSSSTESLNSAKSNLSPRALAGGVSPSAVDKPGGVRRGSNQKDSQQTYANVNAIGEDPLKQWDLARLCPAREPGGVRSNHLEVYSRHAAFQPPSKFNMMSGSDSPAFGSVKKRSSNDFSNLPGGMSTSMQGSLTGSVTSIGSSSKPPGRTVITRYRCEADNEMELSFEANQLITNVRPSRERGWLEGTLNGKTGIIPENYVEYIN</sequence>
<feature type="compositionally biased region" description="Low complexity" evidence="4">
    <location>
        <begin position="707"/>
        <end position="722"/>
    </location>
</feature>
<evidence type="ECO:0000313" key="8">
    <source>
        <dbReference type="RefSeq" id="XP_035825312.1"/>
    </source>
</evidence>
<proteinExistence type="predicted"/>
<feature type="region of interest" description="Disordered" evidence="4">
    <location>
        <begin position="359"/>
        <end position="392"/>
    </location>
</feature>
<dbReference type="InterPro" id="IPR001452">
    <property type="entry name" value="SH3_domain"/>
</dbReference>
<feature type="domain" description="Rho-GAP" evidence="6">
    <location>
        <begin position="425"/>
        <end position="610"/>
    </location>
</feature>
<dbReference type="SUPFAM" id="SSF50729">
    <property type="entry name" value="PH domain-like"/>
    <property type="match status" value="1"/>
</dbReference>
<dbReference type="Pfam" id="PF00620">
    <property type="entry name" value="RhoGAP"/>
    <property type="match status" value="1"/>
</dbReference>
<dbReference type="CDD" id="cd07602">
    <property type="entry name" value="BAR_RhoGAP_OPHN1-like"/>
    <property type="match status" value="1"/>
</dbReference>
<evidence type="ECO:0000259" key="5">
    <source>
        <dbReference type="PROSITE" id="PS50002"/>
    </source>
</evidence>
<dbReference type="InterPro" id="IPR047225">
    <property type="entry name" value="PH_GRAF"/>
</dbReference>
<evidence type="ECO:0000313" key="9">
    <source>
        <dbReference type="RefSeq" id="XP_035825313.1"/>
    </source>
</evidence>
<dbReference type="SMART" id="SM00324">
    <property type="entry name" value="RhoGAP"/>
    <property type="match status" value="1"/>
</dbReference>
<dbReference type="SMART" id="SM00233">
    <property type="entry name" value="PH"/>
    <property type="match status" value="1"/>
</dbReference>
<dbReference type="InterPro" id="IPR004148">
    <property type="entry name" value="BAR_dom"/>
</dbReference>
<evidence type="ECO:0000313" key="7">
    <source>
        <dbReference type="Proteomes" id="UP000694888"/>
    </source>
</evidence>
<evidence type="ECO:0000256" key="2">
    <source>
        <dbReference type="ARBA" id="ARBA00022468"/>
    </source>
</evidence>
<feature type="region of interest" description="Disordered" evidence="4">
    <location>
        <begin position="829"/>
        <end position="855"/>
    </location>
</feature>
<dbReference type="InterPro" id="IPR047234">
    <property type="entry name" value="GRAF_fam"/>
</dbReference>
<dbReference type="Gene3D" id="2.30.29.30">
    <property type="entry name" value="Pleckstrin-homology domain (PH domain)/Phosphotyrosine-binding domain (PTB)"/>
    <property type="match status" value="1"/>
</dbReference>
<dbReference type="InterPro" id="IPR008936">
    <property type="entry name" value="Rho_GTPase_activation_prot"/>
</dbReference>
<protein>
    <submittedName>
        <fullName evidence="8">Rho GTPase-activating protein 26 isoform X1</fullName>
    </submittedName>
    <submittedName>
        <fullName evidence="9">Rho GTPase-activating protein 26 isoform X2</fullName>
    </submittedName>
</protein>
<dbReference type="InterPro" id="IPR011993">
    <property type="entry name" value="PH-like_dom_sf"/>
</dbReference>
<feature type="region of interest" description="Disordered" evidence="4">
    <location>
        <begin position="706"/>
        <end position="753"/>
    </location>
</feature>
<keyword evidence="2" id="KW-0343">GTPase activation</keyword>
<dbReference type="Pfam" id="PF16746">
    <property type="entry name" value="BAR_3"/>
    <property type="match status" value="1"/>
</dbReference>
<evidence type="ECO:0000259" key="6">
    <source>
        <dbReference type="PROSITE" id="PS50238"/>
    </source>
</evidence>
<name>A0ABM1VSC0_APLCA</name>
<feature type="region of interest" description="Disordered" evidence="4">
    <location>
        <begin position="614"/>
        <end position="667"/>
    </location>
</feature>
<dbReference type="CDD" id="cd01249">
    <property type="entry name" value="BAR-PH_GRAF_family"/>
    <property type="match status" value="1"/>
</dbReference>
<dbReference type="InterPro" id="IPR001849">
    <property type="entry name" value="PH_domain"/>
</dbReference>
<dbReference type="SMART" id="SM00326">
    <property type="entry name" value="SH3"/>
    <property type="match status" value="1"/>
</dbReference>
<reference evidence="8 9" key="1">
    <citation type="submission" date="2025-05" db="UniProtKB">
        <authorList>
            <consortium name="RefSeq"/>
        </authorList>
    </citation>
    <scope>IDENTIFICATION</scope>
</reference>
<dbReference type="RefSeq" id="XP_035825312.1">
    <property type="nucleotide sequence ID" value="XM_035969419.1"/>
</dbReference>
<accession>A0ABM1VSC0</accession>
<dbReference type="PROSITE" id="PS50238">
    <property type="entry name" value="RHOGAP"/>
    <property type="match status" value="1"/>
</dbReference>
<keyword evidence="7" id="KW-1185">Reference proteome</keyword>
<dbReference type="PROSITE" id="PS50002">
    <property type="entry name" value="SH3"/>
    <property type="match status" value="1"/>
</dbReference>
<dbReference type="SUPFAM" id="SSF50044">
    <property type="entry name" value="SH3-domain"/>
    <property type="match status" value="1"/>
</dbReference>
<evidence type="ECO:0000256" key="4">
    <source>
        <dbReference type="SAM" id="MobiDB-lite"/>
    </source>
</evidence>
<dbReference type="GeneID" id="101856260"/>
<dbReference type="Gene3D" id="1.10.555.10">
    <property type="entry name" value="Rho GTPase activation protein"/>
    <property type="match status" value="1"/>
</dbReference>
<dbReference type="Gene3D" id="1.20.1270.60">
    <property type="entry name" value="Arfaptin homology (AH) domain/BAR domain"/>
    <property type="match status" value="1"/>
</dbReference>
<dbReference type="SUPFAM" id="SSF103657">
    <property type="entry name" value="BAR/IMD domain-like"/>
    <property type="match status" value="1"/>
</dbReference>